<dbReference type="SUPFAM" id="SSF53335">
    <property type="entry name" value="S-adenosyl-L-methionine-dependent methyltransferases"/>
    <property type="match status" value="1"/>
</dbReference>
<proteinExistence type="predicted"/>
<keyword evidence="3" id="KW-0949">S-adenosyl-L-methionine</keyword>
<evidence type="ECO:0000256" key="2">
    <source>
        <dbReference type="ARBA" id="ARBA00022679"/>
    </source>
</evidence>
<protein>
    <submittedName>
        <fullName evidence="5">Methyltransferase small subunit</fullName>
    </submittedName>
</protein>
<evidence type="ECO:0000256" key="3">
    <source>
        <dbReference type="ARBA" id="ARBA00022691"/>
    </source>
</evidence>
<keyword evidence="1 5" id="KW-0489">Methyltransferase</keyword>
<evidence type="ECO:0000259" key="4">
    <source>
        <dbReference type="Pfam" id="PF13649"/>
    </source>
</evidence>
<dbReference type="RefSeq" id="WP_090509698.1">
    <property type="nucleotide sequence ID" value="NZ_CWKH01000001.1"/>
</dbReference>
<dbReference type="Gene3D" id="3.40.50.150">
    <property type="entry name" value="Vaccinia Virus protein VP39"/>
    <property type="match status" value="1"/>
</dbReference>
<dbReference type="InterPro" id="IPR029063">
    <property type="entry name" value="SAM-dependent_MTases_sf"/>
</dbReference>
<dbReference type="PANTHER" id="PTHR43464:SF19">
    <property type="entry name" value="UBIQUINONE BIOSYNTHESIS O-METHYLTRANSFERASE, MITOCHONDRIAL"/>
    <property type="match status" value="1"/>
</dbReference>
<gene>
    <name evidence="5" type="ORF">BN2156_00406</name>
</gene>
<evidence type="ECO:0000313" key="5">
    <source>
        <dbReference type="EMBL" id="CRZ13569.1"/>
    </source>
</evidence>
<feature type="domain" description="Methyltransferase" evidence="4">
    <location>
        <begin position="43"/>
        <end position="131"/>
    </location>
</feature>
<dbReference type="OrthoDB" id="9786503at2"/>
<dbReference type="AlphaFoldDB" id="A0A0H5RXX2"/>
<accession>A0A0H5RXX2</accession>
<dbReference type="Pfam" id="PF13649">
    <property type="entry name" value="Methyltransf_25"/>
    <property type="match status" value="1"/>
</dbReference>
<keyword evidence="6" id="KW-1185">Reference proteome</keyword>
<dbReference type="InterPro" id="IPR041698">
    <property type="entry name" value="Methyltransf_25"/>
</dbReference>
<dbReference type="EMBL" id="CWKH01000001">
    <property type="protein sequence ID" value="CRZ13569.1"/>
    <property type="molecule type" value="Genomic_DNA"/>
</dbReference>
<dbReference type="GO" id="GO:0008168">
    <property type="term" value="F:methyltransferase activity"/>
    <property type="evidence" value="ECO:0007669"/>
    <property type="project" value="UniProtKB-KW"/>
</dbReference>
<name>A0A0H5RXX2_9MYCO</name>
<dbReference type="Proteomes" id="UP000199147">
    <property type="component" value="Unassembled WGS sequence"/>
</dbReference>
<sequence length="186" mass="19658">MSDKDRIRWDAAYAGHEPDDDLPALPQVFDGHADQFPVAGSALDIACGPGRATVWLALRGLDVWGLDISSVAIDRAKQSAIRHGVAERCRFDVADLDEGLPSGPAVDVVLCHRFRDPGLYPALTARLRPGGLLAICVLSEVGAEPGRFRAAAGELEAAFAGLEGLAAAEVNGQAWLVARAPATVRR</sequence>
<dbReference type="CDD" id="cd02440">
    <property type="entry name" value="AdoMet_MTases"/>
    <property type="match status" value="1"/>
</dbReference>
<evidence type="ECO:0000313" key="6">
    <source>
        <dbReference type="Proteomes" id="UP000199147"/>
    </source>
</evidence>
<evidence type="ECO:0000256" key="1">
    <source>
        <dbReference type="ARBA" id="ARBA00022603"/>
    </source>
</evidence>
<dbReference type="GO" id="GO:0032259">
    <property type="term" value="P:methylation"/>
    <property type="evidence" value="ECO:0007669"/>
    <property type="project" value="UniProtKB-KW"/>
</dbReference>
<dbReference type="STRING" id="146018.BN2156_00406"/>
<reference evidence="6" key="1">
    <citation type="submission" date="2015-07" db="EMBL/GenBank/DDBJ databases">
        <authorList>
            <person name="Urmite Genomes"/>
        </authorList>
    </citation>
    <scope>NUCLEOTIDE SEQUENCE [LARGE SCALE GENOMIC DNA]</scope>
    <source>
        <strain evidence="6">type strain: ATCC 49404</strain>
    </source>
</reference>
<organism evidence="5 6">
    <name type="scientific">Mycolicibacterium neworleansense</name>
    <dbReference type="NCBI Taxonomy" id="146018"/>
    <lineage>
        <taxon>Bacteria</taxon>
        <taxon>Bacillati</taxon>
        <taxon>Actinomycetota</taxon>
        <taxon>Actinomycetes</taxon>
        <taxon>Mycobacteriales</taxon>
        <taxon>Mycobacteriaceae</taxon>
        <taxon>Mycolicibacterium</taxon>
    </lineage>
</organism>
<dbReference type="PANTHER" id="PTHR43464">
    <property type="entry name" value="METHYLTRANSFERASE"/>
    <property type="match status" value="1"/>
</dbReference>
<keyword evidence="2 5" id="KW-0808">Transferase</keyword>